<evidence type="ECO:0000256" key="1">
    <source>
        <dbReference type="SAM" id="MobiDB-lite"/>
    </source>
</evidence>
<protein>
    <submittedName>
        <fullName evidence="2">Uncharacterized protein</fullName>
    </submittedName>
</protein>
<dbReference type="Proteomes" id="UP000734854">
    <property type="component" value="Unassembled WGS sequence"/>
</dbReference>
<keyword evidence="3" id="KW-1185">Reference proteome</keyword>
<organism evidence="2 3">
    <name type="scientific">Zingiber officinale</name>
    <name type="common">Ginger</name>
    <name type="synonym">Amomum zingiber</name>
    <dbReference type="NCBI Taxonomy" id="94328"/>
    <lineage>
        <taxon>Eukaryota</taxon>
        <taxon>Viridiplantae</taxon>
        <taxon>Streptophyta</taxon>
        <taxon>Embryophyta</taxon>
        <taxon>Tracheophyta</taxon>
        <taxon>Spermatophyta</taxon>
        <taxon>Magnoliopsida</taxon>
        <taxon>Liliopsida</taxon>
        <taxon>Zingiberales</taxon>
        <taxon>Zingiberaceae</taxon>
        <taxon>Zingiber</taxon>
    </lineage>
</organism>
<reference evidence="2 3" key="1">
    <citation type="submission" date="2020-08" db="EMBL/GenBank/DDBJ databases">
        <title>Plant Genome Project.</title>
        <authorList>
            <person name="Zhang R.-G."/>
        </authorList>
    </citation>
    <scope>NUCLEOTIDE SEQUENCE [LARGE SCALE GENOMIC DNA]</scope>
    <source>
        <tissue evidence="2">Rhizome</tissue>
    </source>
</reference>
<proteinExistence type="predicted"/>
<feature type="compositionally biased region" description="Polar residues" evidence="1">
    <location>
        <begin position="85"/>
        <end position="95"/>
    </location>
</feature>
<name>A0A8J5KF67_ZINOF</name>
<sequence length="105" mass="11453">MNVNRDETEHGKRVAERWTKITETKDQFNLGLSVTGAKDAGDGVYPKLPVLKLNLLGKLGAIKAKPRTRAESVRVQLLPEDVLQPSGSPWPSECSQAPAKPGRHA</sequence>
<accession>A0A8J5KF67</accession>
<dbReference type="EMBL" id="JACMSC010000017">
    <property type="protein sequence ID" value="KAG6478769.1"/>
    <property type="molecule type" value="Genomic_DNA"/>
</dbReference>
<gene>
    <name evidence="2" type="ORF">ZIOFF_062213</name>
</gene>
<comment type="caution">
    <text evidence="2">The sequence shown here is derived from an EMBL/GenBank/DDBJ whole genome shotgun (WGS) entry which is preliminary data.</text>
</comment>
<feature type="region of interest" description="Disordered" evidence="1">
    <location>
        <begin position="81"/>
        <end position="105"/>
    </location>
</feature>
<evidence type="ECO:0000313" key="3">
    <source>
        <dbReference type="Proteomes" id="UP000734854"/>
    </source>
</evidence>
<dbReference type="AlphaFoldDB" id="A0A8J5KF67"/>
<evidence type="ECO:0000313" key="2">
    <source>
        <dbReference type="EMBL" id="KAG6478769.1"/>
    </source>
</evidence>